<dbReference type="InterPro" id="IPR021333">
    <property type="entry name" value="DUF2946"/>
</dbReference>
<gene>
    <name evidence="4" type="ORF">R53529_LOCUS1465</name>
    <name evidence="3" type="ORF">R53530_LOCUS968</name>
</gene>
<keyword evidence="2" id="KW-1133">Transmembrane helix</keyword>
<dbReference type="EMBL" id="CAMXCS010000002">
    <property type="protein sequence ID" value="CAI3946988.1"/>
    <property type="molecule type" value="Genomic_DNA"/>
</dbReference>
<evidence type="ECO:0000313" key="3">
    <source>
        <dbReference type="EMBL" id="CAI3936441.1"/>
    </source>
</evidence>
<evidence type="ECO:0000256" key="2">
    <source>
        <dbReference type="SAM" id="Phobius"/>
    </source>
</evidence>
<keyword evidence="2" id="KW-0812">Transmembrane</keyword>
<dbReference type="Proteomes" id="UP001154255">
    <property type="component" value="Unassembled WGS sequence"/>
</dbReference>
<feature type="region of interest" description="Disordered" evidence="1">
    <location>
        <begin position="135"/>
        <end position="158"/>
    </location>
</feature>
<feature type="transmembrane region" description="Helical" evidence="2">
    <location>
        <begin position="21"/>
        <end position="48"/>
    </location>
</feature>
<dbReference type="Proteomes" id="UP001154259">
    <property type="component" value="Unassembled WGS sequence"/>
</dbReference>
<evidence type="ECO:0000313" key="5">
    <source>
        <dbReference type="Proteomes" id="UP001154255"/>
    </source>
</evidence>
<evidence type="ECO:0008006" key="7">
    <source>
        <dbReference type="Google" id="ProtNLM"/>
    </source>
</evidence>
<dbReference type="Pfam" id="PF11162">
    <property type="entry name" value="DUF2946"/>
    <property type="match status" value="1"/>
</dbReference>
<keyword evidence="6" id="KW-1185">Reference proteome</keyword>
<organism evidence="3 5">
    <name type="scientific">Commensalibacter communis</name>
    <dbReference type="NCBI Taxonomy" id="2972786"/>
    <lineage>
        <taxon>Bacteria</taxon>
        <taxon>Pseudomonadati</taxon>
        <taxon>Pseudomonadota</taxon>
        <taxon>Alphaproteobacteria</taxon>
        <taxon>Acetobacterales</taxon>
        <taxon>Acetobacteraceae</taxon>
    </lineage>
</organism>
<keyword evidence="2" id="KW-0472">Membrane</keyword>
<evidence type="ECO:0000313" key="4">
    <source>
        <dbReference type="EMBL" id="CAI3946988.1"/>
    </source>
</evidence>
<dbReference type="EMBL" id="CAMXCM010000002">
    <property type="protein sequence ID" value="CAI3936441.1"/>
    <property type="molecule type" value="Genomic_DNA"/>
</dbReference>
<name>A0A9W4TN73_9PROT</name>
<dbReference type="RefSeq" id="WP_271789888.1">
    <property type="nucleotide sequence ID" value="NZ_CAMXCL010000002.1"/>
</dbReference>
<dbReference type="AlphaFoldDB" id="A0A9W4TN73"/>
<protein>
    <recommendedName>
        <fullName evidence="7">DUF2946 family protein</fullName>
    </recommendedName>
</protein>
<reference evidence="3" key="1">
    <citation type="submission" date="2022-10" db="EMBL/GenBank/DDBJ databases">
        <authorList>
            <person name="Botero Cardona J."/>
        </authorList>
    </citation>
    <scope>NUCLEOTIDE SEQUENCE</scope>
    <source>
        <strain evidence="3">LMG 31819</strain>
        <strain evidence="4">R-53529</strain>
    </source>
</reference>
<comment type="caution">
    <text evidence="3">The sequence shown here is derived from an EMBL/GenBank/DDBJ whole genome shotgun (WGS) entry which is preliminary data.</text>
</comment>
<accession>A0A9W4TN73</accession>
<proteinExistence type="predicted"/>
<evidence type="ECO:0000313" key="6">
    <source>
        <dbReference type="Proteomes" id="UP001154259"/>
    </source>
</evidence>
<evidence type="ECO:0000256" key="1">
    <source>
        <dbReference type="SAM" id="MobiDB-lite"/>
    </source>
</evidence>
<sequence length="158" mass="17903">MQPFNLHINWIQNRNKTQHSGFLYTIYVVLALFILQLLISPLTFSSWWHCPMMMDEAPASMASMDMEDCMHMEHMQPSDQTKQDHHQKSQHGMVLCPLCTSFAIPTPLLSDNPRLPALSIVLIAFEIKSYFSQAPPTVSTKNNPPRAPPSFDSDSASL</sequence>